<feature type="domain" description="Cupin type-2" evidence="1">
    <location>
        <begin position="37"/>
        <end position="105"/>
    </location>
</feature>
<dbReference type="Gene3D" id="2.60.120.10">
    <property type="entry name" value="Jelly Rolls"/>
    <property type="match status" value="1"/>
</dbReference>
<dbReference type="SUPFAM" id="SSF51182">
    <property type="entry name" value="RmlC-like cupins"/>
    <property type="match status" value="1"/>
</dbReference>
<comment type="caution">
    <text evidence="2">The sequence shown here is derived from an EMBL/GenBank/DDBJ whole genome shotgun (WGS) entry which is preliminary data.</text>
</comment>
<dbReference type="InterPro" id="IPR013096">
    <property type="entry name" value="Cupin_2"/>
</dbReference>
<dbReference type="RefSeq" id="WP_315624592.1">
    <property type="nucleotide sequence ID" value="NZ_JAUHMF010000001.1"/>
</dbReference>
<proteinExistence type="predicted"/>
<reference evidence="2 3" key="1">
    <citation type="submission" date="2023-07" db="EMBL/GenBank/DDBJ databases">
        <title>Novel species of Thermanaerothrix with wide hydrolytic capabilities.</title>
        <authorList>
            <person name="Zayulina K.S."/>
            <person name="Podosokorskaya O.A."/>
            <person name="Elcheninov A.G."/>
        </authorList>
    </citation>
    <scope>NUCLEOTIDE SEQUENCE [LARGE SCALE GENOMIC DNA]</scope>
    <source>
        <strain evidence="2 3">4228-RoL</strain>
    </source>
</reference>
<dbReference type="InterPro" id="IPR014710">
    <property type="entry name" value="RmlC-like_jellyroll"/>
</dbReference>
<keyword evidence="3" id="KW-1185">Reference proteome</keyword>
<dbReference type="EMBL" id="JAUHMF010000001">
    <property type="protein sequence ID" value="MDT8897942.1"/>
    <property type="molecule type" value="Genomic_DNA"/>
</dbReference>
<organism evidence="2 3">
    <name type="scientific">Thermanaerothrix solaris</name>
    <dbReference type="NCBI Taxonomy" id="3058434"/>
    <lineage>
        <taxon>Bacteria</taxon>
        <taxon>Bacillati</taxon>
        <taxon>Chloroflexota</taxon>
        <taxon>Anaerolineae</taxon>
        <taxon>Anaerolineales</taxon>
        <taxon>Anaerolineaceae</taxon>
        <taxon>Thermanaerothrix</taxon>
    </lineage>
</organism>
<dbReference type="Pfam" id="PF07883">
    <property type="entry name" value="Cupin_2"/>
    <property type="match status" value="1"/>
</dbReference>
<dbReference type="PANTHER" id="PTHR37694:SF1">
    <property type="entry name" value="SLR8022 PROTEIN"/>
    <property type="match status" value="1"/>
</dbReference>
<gene>
    <name evidence="2" type="ORF">QYE77_06645</name>
</gene>
<dbReference type="CDD" id="cd02222">
    <property type="entry name" value="cupin_TM1459-like"/>
    <property type="match status" value="1"/>
</dbReference>
<name>A0ABU3NMA2_9CHLR</name>
<evidence type="ECO:0000313" key="2">
    <source>
        <dbReference type="EMBL" id="MDT8897942.1"/>
    </source>
</evidence>
<evidence type="ECO:0000313" key="3">
    <source>
        <dbReference type="Proteomes" id="UP001254165"/>
    </source>
</evidence>
<evidence type="ECO:0000259" key="1">
    <source>
        <dbReference type="Pfam" id="PF07883"/>
    </source>
</evidence>
<sequence length="117" mass="12979">MVKNSFQVEAKPVSNGIKVYKRVLISAAEAPHFAMRMFTIEVGGNMPLHTNSVEHEQFVIRGRARIRIGQEVYEVGPGDVVFIPAGVPHDYQNIGQEPFEFICVVPNLPDVTTILSS</sequence>
<dbReference type="PANTHER" id="PTHR37694">
    <property type="entry name" value="SLR8022 PROTEIN"/>
    <property type="match status" value="1"/>
</dbReference>
<accession>A0ABU3NMA2</accession>
<protein>
    <submittedName>
        <fullName evidence="2">Cupin domain-containing protein</fullName>
    </submittedName>
</protein>
<dbReference type="Proteomes" id="UP001254165">
    <property type="component" value="Unassembled WGS sequence"/>
</dbReference>
<dbReference type="InterPro" id="IPR011051">
    <property type="entry name" value="RmlC_Cupin_sf"/>
</dbReference>